<reference evidence="1 2" key="1">
    <citation type="submission" date="2020-07" db="EMBL/GenBank/DDBJ databases">
        <title>Sequencing the genomes of 1000 actinobacteria strains.</title>
        <authorList>
            <person name="Klenk H.-P."/>
        </authorList>
    </citation>
    <scope>NUCLEOTIDE SEQUENCE [LARGE SCALE GENOMIC DNA]</scope>
    <source>
        <strain evidence="1 2">DSM 45927</strain>
    </source>
</reference>
<sequence length="92" mass="9789">MEVNTAPGADRLGVEVCVFHDIWAERDFFGTPHPEVHERNAPRLAAGLRAVEQALGFPGTPGGPTFFGTPYNYGVSAHVGEDGTGVDVSDHL</sequence>
<proteinExistence type="predicted"/>
<dbReference type="AlphaFoldDB" id="A0A853BNR3"/>
<evidence type="ECO:0000313" key="2">
    <source>
        <dbReference type="Proteomes" id="UP000575985"/>
    </source>
</evidence>
<name>A0A853BNR3_9ACTN</name>
<evidence type="ECO:0000313" key="1">
    <source>
        <dbReference type="EMBL" id="NYI97269.1"/>
    </source>
</evidence>
<comment type="caution">
    <text evidence="1">The sequence shown here is derived from an EMBL/GenBank/DDBJ whole genome shotgun (WGS) entry which is preliminary data.</text>
</comment>
<keyword evidence="2" id="KW-1185">Reference proteome</keyword>
<protein>
    <submittedName>
        <fullName evidence="1">Uncharacterized protein</fullName>
    </submittedName>
</protein>
<accession>A0A853BNR3</accession>
<dbReference type="Proteomes" id="UP000575985">
    <property type="component" value="Unassembled WGS sequence"/>
</dbReference>
<dbReference type="RefSeq" id="WP_179768652.1">
    <property type="nucleotide sequence ID" value="NZ_JACCFO010000001.1"/>
</dbReference>
<dbReference type="EMBL" id="JACCFO010000001">
    <property type="protein sequence ID" value="NYI97269.1"/>
    <property type="molecule type" value="Genomic_DNA"/>
</dbReference>
<gene>
    <name evidence="1" type="ORF">HNR12_003546</name>
</gene>
<organism evidence="1 2">
    <name type="scientific">Streptomonospora nanhaiensis</name>
    <dbReference type="NCBI Taxonomy" id="1323731"/>
    <lineage>
        <taxon>Bacteria</taxon>
        <taxon>Bacillati</taxon>
        <taxon>Actinomycetota</taxon>
        <taxon>Actinomycetes</taxon>
        <taxon>Streptosporangiales</taxon>
        <taxon>Nocardiopsidaceae</taxon>
        <taxon>Streptomonospora</taxon>
    </lineage>
</organism>